<evidence type="ECO:0000313" key="4">
    <source>
        <dbReference type="Proteomes" id="UP000834106"/>
    </source>
</evidence>
<evidence type="ECO:0000256" key="1">
    <source>
        <dbReference type="SAM" id="MobiDB-lite"/>
    </source>
</evidence>
<name>A0AAD1Z6T2_9LAMI</name>
<proteinExistence type="predicted"/>
<reference evidence="3" key="1">
    <citation type="submission" date="2023-05" db="EMBL/GenBank/DDBJ databases">
        <authorList>
            <person name="Huff M."/>
        </authorList>
    </citation>
    <scope>NUCLEOTIDE SEQUENCE</scope>
</reference>
<dbReference type="InterPro" id="IPR005162">
    <property type="entry name" value="Retrotrans_gag_dom"/>
</dbReference>
<keyword evidence="4" id="KW-1185">Reference proteome</keyword>
<organism evidence="3 4">
    <name type="scientific">Fraxinus pennsylvanica</name>
    <dbReference type="NCBI Taxonomy" id="56036"/>
    <lineage>
        <taxon>Eukaryota</taxon>
        <taxon>Viridiplantae</taxon>
        <taxon>Streptophyta</taxon>
        <taxon>Embryophyta</taxon>
        <taxon>Tracheophyta</taxon>
        <taxon>Spermatophyta</taxon>
        <taxon>Magnoliopsida</taxon>
        <taxon>eudicotyledons</taxon>
        <taxon>Gunneridae</taxon>
        <taxon>Pentapetalae</taxon>
        <taxon>asterids</taxon>
        <taxon>lamiids</taxon>
        <taxon>Lamiales</taxon>
        <taxon>Oleaceae</taxon>
        <taxon>Oleeae</taxon>
        <taxon>Fraxinus</taxon>
    </lineage>
</organism>
<accession>A0AAD1Z6T2</accession>
<dbReference type="PANTHER" id="PTHR33223">
    <property type="entry name" value="CCHC-TYPE DOMAIN-CONTAINING PROTEIN"/>
    <property type="match status" value="1"/>
</dbReference>
<gene>
    <name evidence="3" type="ORF">FPE_LOCUS11265</name>
</gene>
<dbReference type="Proteomes" id="UP000834106">
    <property type="component" value="Chromosome 6"/>
</dbReference>
<dbReference type="PANTHER" id="PTHR33223:SF10">
    <property type="entry name" value="AMINOTRANSFERASE-LIKE PLANT MOBILE DOMAIN-CONTAINING PROTEIN"/>
    <property type="match status" value="1"/>
</dbReference>
<evidence type="ECO:0000259" key="2">
    <source>
        <dbReference type="Pfam" id="PF03732"/>
    </source>
</evidence>
<protein>
    <recommendedName>
        <fullName evidence="2">Retrotransposon gag domain-containing protein</fullName>
    </recommendedName>
</protein>
<feature type="domain" description="Retrotransposon gag" evidence="2">
    <location>
        <begin position="63"/>
        <end position="153"/>
    </location>
</feature>
<dbReference type="AlphaFoldDB" id="A0AAD1Z6T2"/>
<evidence type="ECO:0000313" key="3">
    <source>
        <dbReference type="EMBL" id="CAI9763835.1"/>
    </source>
</evidence>
<sequence>MRDWGNRSETAQHPPRPAADGNISDEPYWSYELDNDDDNFPFSRKIRTFSMPHNFVPSKISKAFNLTLGGAAEVWYSRLAPHSIRSWPDLKKAFLNQYPSRKEGEVRIQLLQDMRQAAGETQKSYLARFSDEKTYCEQVTDKEALSAMKGGLNMNTLFWRDV</sequence>
<dbReference type="EMBL" id="OU503041">
    <property type="protein sequence ID" value="CAI9763835.1"/>
    <property type="molecule type" value="Genomic_DNA"/>
</dbReference>
<feature type="region of interest" description="Disordered" evidence="1">
    <location>
        <begin position="1"/>
        <end position="27"/>
    </location>
</feature>
<dbReference type="Pfam" id="PF03732">
    <property type="entry name" value="Retrotrans_gag"/>
    <property type="match status" value="1"/>
</dbReference>